<feature type="transmembrane region" description="Helical" evidence="1">
    <location>
        <begin position="6"/>
        <end position="24"/>
    </location>
</feature>
<evidence type="ECO:0000256" key="1">
    <source>
        <dbReference type="SAM" id="Phobius"/>
    </source>
</evidence>
<gene>
    <name evidence="2" type="ORF">D8M05_05305</name>
</gene>
<keyword evidence="3" id="KW-1185">Reference proteome</keyword>
<reference evidence="2 3" key="1">
    <citation type="journal article" date="2015" name="Antonie Van Leeuwenhoek">
        <title>Oceanobacillus bengalensis sp. nov., a bacterium isolated from seawater of the Bay of Bengal.</title>
        <authorList>
            <person name="Yongchang O."/>
            <person name="Xiang W."/>
            <person name="Wang G."/>
        </authorList>
    </citation>
    <scope>NUCLEOTIDE SEQUENCE [LARGE SCALE GENOMIC DNA]</scope>
    <source>
        <strain evidence="2 3">MCCC 1K00260</strain>
    </source>
</reference>
<feature type="transmembrane region" description="Helical" evidence="1">
    <location>
        <begin position="64"/>
        <end position="83"/>
    </location>
</feature>
<evidence type="ECO:0000313" key="2">
    <source>
        <dbReference type="EMBL" id="RKQ17090.1"/>
    </source>
</evidence>
<proteinExistence type="predicted"/>
<dbReference type="Proteomes" id="UP000281813">
    <property type="component" value="Unassembled WGS sequence"/>
</dbReference>
<comment type="caution">
    <text evidence="2">The sequence shown here is derived from an EMBL/GenBank/DDBJ whole genome shotgun (WGS) entry which is preliminary data.</text>
</comment>
<name>A0A494Z3K2_9BACI</name>
<dbReference type="EMBL" id="RBZO01000006">
    <property type="protein sequence ID" value="RKQ17090.1"/>
    <property type="molecule type" value="Genomic_DNA"/>
</dbReference>
<organism evidence="2 3">
    <name type="scientific">Oceanobacillus bengalensis</name>
    <dbReference type="NCBI Taxonomy" id="1435466"/>
    <lineage>
        <taxon>Bacteria</taxon>
        <taxon>Bacillati</taxon>
        <taxon>Bacillota</taxon>
        <taxon>Bacilli</taxon>
        <taxon>Bacillales</taxon>
        <taxon>Bacillaceae</taxon>
        <taxon>Oceanobacillus</taxon>
    </lineage>
</organism>
<accession>A0A494Z3K2</accession>
<protein>
    <submittedName>
        <fullName evidence="2">Uncharacterized protein</fullName>
    </submittedName>
</protein>
<dbReference type="RefSeq" id="WP_121129392.1">
    <property type="nucleotide sequence ID" value="NZ_JBHUFK010000041.1"/>
</dbReference>
<dbReference type="OrthoDB" id="2706947at2"/>
<dbReference type="AlphaFoldDB" id="A0A494Z3K2"/>
<sequence length="85" mass="9864">MIWIATIVIVITLVIALIATIYILRNEENKANKYADHDNLAEIELKRSHEYETKSLTKNVKNLLWIYAIVIVLSFVALAIYIYQL</sequence>
<keyword evidence="1" id="KW-1133">Transmembrane helix</keyword>
<keyword evidence="1" id="KW-0472">Membrane</keyword>
<evidence type="ECO:0000313" key="3">
    <source>
        <dbReference type="Proteomes" id="UP000281813"/>
    </source>
</evidence>
<keyword evidence="1" id="KW-0812">Transmembrane</keyword>